<dbReference type="InterPro" id="IPR029063">
    <property type="entry name" value="SAM-dependent_MTases_sf"/>
</dbReference>
<keyword evidence="1 4" id="KW-0489">Methyltransferase</keyword>
<proteinExistence type="predicted"/>
<gene>
    <name evidence="4" type="ORF">TCAP_02631</name>
</gene>
<evidence type="ECO:0000256" key="1">
    <source>
        <dbReference type="ARBA" id="ARBA00022603"/>
    </source>
</evidence>
<dbReference type="Pfam" id="PF05971">
    <property type="entry name" value="Methyltransf_10"/>
    <property type="match status" value="2"/>
</dbReference>
<dbReference type="PANTHER" id="PTHR13393:SF0">
    <property type="entry name" value="RNA N6-ADENOSINE-METHYLTRANSFERASE METTL16"/>
    <property type="match status" value="1"/>
</dbReference>
<protein>
    <submittedName>
        <fullName evidence="4">Methyltransferase-like protein</fullName>
    </submittedName>
</protein>
<dbReference type="GO" id="GO:0070475">
    <property type="term" value="P:rRNA base methylation"/>
    <property type="evidence" value="ECO:0007669"/>
    <property type="project" value="TreeGrafter"/>
</dbReference>
<keyword evidence="5" id="KW-1185">Reference proteome</keyword>
<evidence type="ECO:0000313" key="4">
    <source>
        <dbReference type="EMBL" id="PNY27444.1"/>
    </source>
</evidence>
<dbReference type="InterPro" id="IPR010286">
    <property type="entry name" value="METTL16/RlmF"/>
</dbReference>
<keyword evidence="2 4" id="KW-0808">Transferase</keyword>
<dbReference type="GO" id="GO:0008168">
    <property type="term" value="F:methyltransferase activity"/>
    <property type="evidence" value="ECO:0007669"/>
    <property type="project" value="UniProtKB-KW"/>
</dbReference>
<dbReference type="EMBL" id="NRSZ01000403">
    <property type="protein sequence ID" value="PNY27444.1"/>
    <property type="molecule type" value="Genomic_DNA"/>
</dbReference>
<name>A0A2K3QIU3_9HYPO</name>
<accession>A0A2K3QIU3</accession>
<dbReference type="OrthoDB" id="514248at2759"/>
<sequence>MGPKRRASVAASKGDASPRPSDRSPAAGHARAYPDAHPTTLEAKDRRFRDLYSTPPDFKDLGRRDPDFAAVTKGRELDFCDPGSVVQLTKTLLKLDFGLRIELPGDRLCPPVSRIHLVKWTAADRAERSRTGTTTSYGSRGCLTPRPTVRRVNGWLDLTLALGQAASTPFLVAPSDRGHIDAESLEWARKNVSSNDLGHRINVVGRRPDDALIPLDDLGLDTIDFTMANPPFYKSEEELLQSARQKSRPPFTACTGSTSEMVTEGGEVGFVNRMLEESLLLGDRVQWYTSMVGFLSSLTHLVSKLREHGISNFAVTEFLQGNKTRRWAIAWSFKPMRPAQDVARGTRAAMSKNILPAATEFGMAVPIPKRIGDFVDRLGGAVGALDLISWDWDREALEGTGRAPDKVWARAWRRRKKREARTEDADNPSTGVEPECAFGFKVKILVATDQVSVCCRWVEGFDAVMLESFQGFLKAAARSAGSEDEAQAT</sequence>
<reference evidence="4 5" key="1">
    <citation type="submission" date="2017-08" db="EMBL/GenBank/DDBJ databases">
        <title>Harnessing the power of phylogenomics to disentangle the directionality and signatures of interkingdom host jumping in the parasitic fungal genus Tolypocladium.</title>
        <authorList>
            <person name="Quandt C.A."/>
            <person name="Patterson W."/>
            <person name="Spatafora J.W."/>
        </authorList>
    </citation>
    <scope>NUCLEOTIDE SEQUENCE [LARGE SCALE GENOMIC DNA]</scope>
    <source>
        <strain evidence="4 5">CBS 113982</strain>
    </source>
</reference>
<dbReference type="STRING" id="45235.A0A2K3QIU3"/>
<dbReference type="SUPFAM" id="SSF53335">
    <property type="entry name" value="S-adenosyl-L-methionine-dependent methyltransferases"/>
    <property type="match status" value="1"/>
</dbReference>
<organism evidence="4 5">
    <name type="scientific">Tolypocladium capitatum</name>
    <dbReference type="NCBI Taxonomy" id="45235"/>
    <lineage>
        <taxon>Eukaryota</taxon>
        <taxon>Fungi</taxon>
        <taxon>Dikarya</taxon>
        <taxon>Ascomycota</taxon>
        <taxon>Pezizomycotina</taxon>
        <taxon>Sordariomycetes</taxon>
        <taxon>Hypocreomycetidae</taxon>
        <taxon>Hypocreales</taxon>
        <taxon>Ophiocordycipitaceae</taxon>
        <taxon>Tolypocladium</taxon>
    </lineage>
</organism>
<dbReference type="AlphaFoldDB" id="A0A2K3QIU3"/>
<dbReference type="PANTHER" id="PTHR13393">
    <property type="entry name" value="SAM-DEPENDENT METHYLTRANSFERASE"/>
    <property type="match status" value="1"/>
</dbReference>
<evidence type="ECO:0000256" key="2">
    <source>
        <dbReference type="ARBA" id="ARBA00022679"/>
    </source>
</evidence>
<evidence type="ECO:0000256" key="3">
    <source>
        <dbReference type="SAM" id="MobiDB-lite"/>
    </source>
</evidence>
<dbReference type="Gene3D" id="3.40.50.150">
    <property type="entry name" value="Vaccinia Virus protein VP39"/>
    <property type="match status" value="1"/>
</dbReference>
<feature type="region of interest" description="Disordered" evidence="3">
    <location>
        <begin position="1"/>
        <end position="47"/>
    </location>
</feature>
<evidence type="ECO:0000313" key="5">
    <source>
        <dbReference type="Proteomes" id="UP000236621"/>
    </source>
</evidence>
<dbReference type="GO" id="GO:0005634">
    <property type="term" value="C:nucleus"/>
    <property type="evidence" value="ECO:0007669"/>
    <property type="project" value="TreeGrafter"/>
</dbReference>
<comment type="caution">
    <text evidence="4">The sequence shown here is derived from an EMBL/GenBank/DDBJ whole genome shotgun (WGS) entry which is preliminary data.</text>
</comment>
<dbReference type="Proteomes" id="UP000236621">
    <property type="component" value="Unassembled WGS sequence"/>
</dbReference>